<reference evidence="1 2" key="1">
    <citation type="submission" date="2019-09" db="EMBL/GenBank/DDBJ databases">
        <title>NBRP : Genome information of microbial organism related human and environment.</title>
        <authorList>
            <person name="Hattori M."/>
            <person name="Oshima K."/>
            <person name="Inaba H."/>
            <person name="Suda W."/>
            <person name="Sakamoto M."/>
            <person name="Iino T."/>
            <person name="Kitahara M."/>
            <person name="Oshida Y."/>
            <person name="Iida T."/>
            <person name="Kudo T."/>
            <person name="Itoh T."/>
            <person name="Ohkuma M."/>
        </authorList>
    </citation>
    <scope>NUCLEOTIDE SEQUENCE [LARGE SCALE GENOMIC DNA]</scope>
    <source>
        <strain evidence="1 2">Q-1</strain>
    </source>
</reference>
<name>A0A5A7N9S1_9PROT</name>
<evidence type="ECO:0000313" key="1">
    <source>
        <dbReference type="EMBL" id="GER04848.1"/>
    </source>
</evidence>
<sequence>MSHEMPVSFLMPCFKSYRVLIVLFCLFVLIGHGLRPAEAQEWKQSLDASISAGKDYWESTPVQSPLTGHYYQLVRDQRNLDGHNVSFWKRANKTARSMNFRGRKGRLAVIDSPELYDWILEQWDVGSIEYHGDTWIGLRYWCNFRKLTWSDGSTHPFGAFGPWDAQWFRNGDIRCGVTPIDYMGVYISKNSRRWKAAGQMKGYAYFLVEYPPSKTAADQAKASTDESPEQ</sequence>
<dbReference type="AlphaFoldDB" id="A0A5A7N9S1"/>
<comment type="caution">
    <text evidence="1">The sequence shown here is derived from an EMBL/GenBank/DDBJ whole genome shotgun (WGS) entry which is preliminary data.</text>
</comment>
<protein>
    <recommendedName>
        <fullName evidence="3">C-type lectin domain-containing protein</fullName>
    </recommendedName>
</protein>
<dbReference type="EMBL" id="BKCN01000014">
    <property type="protein sequence ID" value="GER04848.1"/>
    <property type="molecule type" value="Genomic_DNA"/>
</dbReference>
<dbReference type="CDD" id="cd00037">
    <property type="entry name" value="CLECT"/>
    <property type="match status" value="1"/>
</dbReference>
<evidence type="ECO:0008006" key="3">
    <source>
        <dbReference type="Google" id="ProtNLM"/>
    </source>
</evidence>
<dbReference type="SUPFAM" id="SSF56436">
    <property type="entry name" value="C-type lectin-like"/>
    <property type="match status" value="1"/>
</dbReference>
<dbReference type="RefSeq" id="WP_081836952.1">
    <property type="nucleotide sequence ID" value="NZ_BKCN01000014.1"/>
</dbReference>
<dbReference type="InterPro" id="IPR016186">
    <property type="entry name" value="C-type_lectin-like/link_sf"/>
</dbReference>
<gene>
    <name evidence="1" type="ORF">JCM17846_25300</name>
</gene>
<dbReference type="Gene3D" id="3.10.100.10">
    <property type="entry name" value="Mannose-Binding Protein A, subunit A"/>
    <property type="match status" value="1"/>
</dbReference>
<organism evidence="1 2">
    <name type="scientific">Iodidimonas nitroreducens</name>
    <dbReference type="NCBI Taxonomy" id="1236968"/>
    <lineage>
        <taxon>Bacteria</taxon>
        <taxon>Pseudomonadati</taxon>
        <taxon>Pseudomonadota</taxon>
        <taxon>Alphaproteobacteria</taxon>
        <taxon>Iodidimonadales</taxon>
        <taxon>Iodidimonadaceae</taxon>
        <taxon>Iodidimonas</taxon>
    </lineage>
</organism>
<evidence type="ECO:0000313" key="2">
    <source>
        <dbReference type="Proteomes" id="UP000324996"/>
    </source>
</evidence>
<dbReference type="InterPro" id="IPR016187">
    <property type="entry name" value="CTDL_fold"/>
</dbReference>
<dbReference type="Proteomes" id="UP000324996">
    <property type="component" value="Unassembled WGS sequence"/>
</dbReference>
<accession>A0A5A7N9S1</accession>
<proteinExistence type="predicted"/>
<keyword evidence="2" id="KW-1185">Reference proteome</keyword>